<keyword evidence="2" id="KW-1185">Reference proteome</keyword>
<gene>
    <name evidence="1" type="ORF">DPEC_G00188690</name>
</gene>
<protein>
    <submittedName>
        <fullName evidence="1">Uncharacterized protein</fullName>
    </submittedName>
</protein>
<evidence type="ECO:0000313" key="2">
    <source>
        <dbReference type="Proteomes" id="UP001157502"/>
    </source>
</evidence>
<accession>A0ACC2GC10</accession>
<dbReference type="Proteomes" id="UP001157502">
    <property type="component" value="Chromosome 15"/>
</dbReference>
<reference evidence="1" key="1">
    <citation type="submission" date="2021-05" db="EMBL/GenBank/DDBJ databases">
        <authorList>
            <person name="Pan Q."/>
            <person name="Jouanno E."/>
            <person name="Zahm M."/>
            <person name="Klopp C."/>
            <person name="Cabau C."/>
            <person name="Louis A."/>
            <person name="Berthelot C."/>
            <person name="Parey E."/>
            <person name="Roest Crollius H."/>
            <person name="Montfort J."/>
            <person name="Robinson-Rechavi M."/>
            <person name="Bouchez O."/>
            <person name="Lampietro C."/>
            <person name="Lopez Roques C."/>
            <person name="Donnadieu C."/>
            <person name="Postlethwait J."/>
            <person name="Bobe J."/>
            <person name="Dillon D."/>
            <person name="Chandos A."/>
            <person name="von Hippel F."/>
            <person name="Guiguen Y."/>
        </authorList>
    </citation>
    <scope>NUCLEOTIDE SEQUENCE</scope>
    <source>
        <strain evidence="1">YG-Jan2019</strain>
    </source>
</reference>
<organism evidence="1 2">
    <name type="scientific">Dallia pectoralis</name>
    <name type="common">Alaska blackfish</name>
    <dbReference type="NCBI Taxonomy" id="75939"/>
    <lineage>
        <taxon>Eukaryota</taxon>
        <taxon>Metazoa</taxon>
        <taxon>Chordata</taxon>
        <taxon>Craniata</taxon>
        <taxon>Vertebrata</taxon>
        <taxon>Euteleostomi</taxon>
        <taxon>Actinopterygii</taxon>
        <taxon>Neopterygii</taxon>
        <taxon>Teleostei</taxon>
        <taxon>Protacanthopterygii</taxon>
        <taxon>Esociformes</taxon>
        <taxon>Umbridae</taxon>
        <taxon>Dallia</taxon>
    </lineage>
</organism>
<name>A0ACC2GC10_DALPE</name>
<dbReference type="EMBL" id="CM055742">
    <property type="protein sequence ID" value="KAJ8001187.1"/>
    <property type="molecule type" value="Genomic_DNA"/>
</dbReference>
<comment type="caution">
    <text evidence="1">The sequence shown here is derived from an EMBL/GenBank/DDBJ whole genome shotgun (WGS) entry which is preliminary data.</text>
</comment>
<evidence type="ECO:0000313" key="1">
    <source>
        <dbReference type="EMBL" id="KAJ8001187.1"/>
    </source>
</evidence>
<proteinExistence type="predicted"/>
<sequence length="75" mass="8427">MASADGQALSGIVERVNQHSECFASLGPAAQENTSALRLSLAHKYDEFVARCQGFQLQLDLYLTYTAKRKTWWPH</sequence>